<dbReference type="RefSeq" id="WP_209642818.1">
    <property type="nucleotide sequence ID" value="NZ_JAGINW010000001.1"/>
</dbReference>
<name>A0ABS4TNY2_9PSEU</name>
<dbReference type="InterPro" id="IPR039420">
    <property type="entry name" value="WalR-like"/>
</dbReference>
<dbReference type="CDD" id="cd06170">
    <property type="entry name" value="LuxR_C_like"/>
    <property type="match status" value="1"/>
</dbReference>
<dbReference type="PROSITE" id="PS50110">
    <property type="entry name" value="RESPONSE_REGULATORY"/>
    <property type="match status" value="1"/>
</dbReference>
<accession>A0ABS4TNY2</accession>
<dbReference type="Pfam" id="PF00072">
    <property type="entry name" value="Response_reg"/>
    <property type="match status" value="1"/>
</dbReference>
<evidence type="ECO:0000256" key="3">
    <source>
        <dbReference type="PROSITE-ProRule" id="PRU00169"/>
    </source>
</evidence>
<dbReference type="SUPFAM" id="SSF46894">
    <property type="entry name" value="C-terminal effector domain of the bipartite response regulators"/>
    <property type="match status" value="1"/>
</dbReference>
<evidence type="ECO:0000313" key="7">
    <source>
        <dbReference type="Proteomes" id="UP001519332"/>
    </source>
</evidence>
<evidence type="ECO:0000259" key="4">
    <source>
        <dbReference type="PROSITE" id="PS50043"/>
    </source>
</evidence>
<dbReference type="PROSITE" id="PS50043">
    <property type="entry name" value="HTH_LUXR_2"/>
    <property type="match status" value="1"/>
</dbReference>
<dbReference type="InterPro" id="IPR058245">
    <property type="entry name" value="NreC/VraR/RcsB-like_REC"/>
</dbReference>
<dbReference type="PRINTS" id="PR00038">
    <property type="entry name" value="HTHLUXR"/>
</dbReference>
<keyword evidence="2 6" id="KW-0238">DNA-binding</keyword>
<gene>
    <name evidence="6" type="ORF">JOF56_006028</name>
</gene>
<dbReference type="InterPro" id="IPR000792">
    <property type="entry name" value="Tscrpt_reg_LuxR_C"/>
</dbReference>
<dbReference type="Gene3D" id="3.40.50.2300">
    <property type="match status" value="1"/>
</dbReference>
<feature type="domain" description="HTH luxR-type" evidence="4">
    <location>
        <begin position="130"/>
        <end position="195"/>
    </location>
</feature>
<feature type="domain" description="Response regulatory" evidence="5">
    <location>
        <begin position="2"/>
        <end position="114"/>
    </location>
</feature>
<dbReference type="SMART" id="SM00421">
    <property type="entry name" value="HTH_LUXR"/>
    <property type="match status" value="1"/>
</dbReference>
<keyword evidence="1 3" id="KW-0597">Phosphoprotein</keyword>
<dbReference type="CDD" id="cd17535">
    <property type="entry name" value="REC_NarL-like"/>
    <property type="match status" value="1"/>
</dbReference>
<dbReference type="EMBL" id="JAGINW010000001">
    <property type="protein sequence ID" value="MBP2325643.1"/>
    <property type="molecule type" value="Genomic_DNA"/>
</dbReference>
<keyword evidence="7" id="KW-1185">Reference proteome</keyword>
<evidence type="ECO:0000259" key="5">
    <source>
        <dbReference type="PROSITE" id="PS50110"/>
    </source>
</evidence>
<dbReference type="PANTHER" id="PTHR43214">
    <property type="entry name" value="TWO-COMPONENT RESPONSE REGULATOR"/>
    <property type="match status" value="1"/>
</dbReference>
<feature type="modified residue" description="4-aspartylphosphate" evidence="3">
    <location>
        <position position="50"/>
    </location>
</feature>
<organism evidence="6 7">
    <name type="scientific">Kibdelosporangium banguiense</name>
    <dbReference type="NCBI Taxonomy" id="1365924"/>
    <lineage>
        <taxon>Bacteria</taxon>
        <taxon>Bacillati</taxon>
        <taxon>Actinomycetota</taxon>
        <taxon>Actinomycetes</taxon>
        <taxon>Pseudonocardiales</taxon>
        <taxon>Pseudonocardiaceae</taxon>
        <taxon>Kibdelosporangium</taxon>
    </lineage>
</organism>
<protein>
    <submittedName>
        <fullName evidence="6">DNA-binding NarL/FixJ family response regulator</fullName>
    </submittedName>
</protein>
<proteinExistence type="predicted"/>
<sequence length="197" mass="21136">MRVLVVDDHPVTRGGVVAGLAPEFTAFEADSIESASKSVAADSPQVVLVDLQLGDENGVDLIQALAERHPGVRILVLSQAPLADVVQAIRAGAHGYVGKSASTADLRAAVQAVIDGPVVPPELAARLVAEFRQDSSLTAREQDVLRALARGFDNREIADDLAISVRTVNRHLESIRDKLGTRRRSELMRIARERHSG</sequence>
<dbReference type="InterPro" id="IPR001789">
    <property type="entry name" value="Sig_transdc_resp-reg_receiver"/>
</dbReference>
<evidence type="ECO:0000256" key="2">
    <source>
        <dbReference type="ARBA" id="ARBA00023125"/>
    </source>
</evidence>
<dbReference type="PROSITE" id="PS00622">
    <property type="entry name" value="HTH_LUXR_1"/>
    <property type="match status" value="1"/>
</dbReference>
<dbReference type="PANTHER" id="PTHR43214:SF43">
    <property type="entry name" value="TWO-COMPONENT RESPONSE REGULATOR"/>
    <property type="match status" value="1"/>
</dbReference>
<comment type="caution">
    <text evidence="6">The sequence shown here is derived from an EMBL/GenBank/DDBJ whole genome shotgun (WGS) entry which is preliminary data.</text>
</comment>
<evidence type="ECO:0000256" key="1">
    <source>
        <dbReference type="ARBA" id="ARBA00022553"/>
    </source>
</evidence>
<dbReference type="InterPro" id="IPR016032">
    <property type="entry name" value="Sig_transdc_resp-reg_C-effctor"/>
</dbReference>
<dbReference type="GO" id="GO:0003677">
    <property type="term" value="F:DNA binding"/>
    <property type="evidence" value="ECO:0007669"/>
    <property type="project" value="UniProtKB-KW"/>
</dbReference>
<dbReference type="Proteomes" id="UP001519332">
    <property type="component" value="Unassembled WGS sequence"/>
</dbReference>
<dbReference type="Pfam" id="PF00196">
    <property type="entry name" value="GerE"/>
    <property type="match status" value="1"/>
</dbReference>
<dbReference type="SUPFAM" id="SSF52172">
    <property type="entry name" value="CheY-like"/>
    <property type="match status" value="1"/>
</dbReference>
<evidence type="ECO:0000313" key="6">
    <source>
        <dbReference type="EMBL" id="MBP2325643.1"/>
    </source>
</evidence>
<dbReference type="InterPro" id="IPR011006">
    <property type="entry name" value="CheY-like_superfamily"/>
</dbReference>
<dbReference type="SMART" id="SM00448">
    <property type="entry name" value="REC"/>
    <property type="match status" value="1"/>
</dbReference>
<reference evidence="6 7" key="1">
    <citation type="submission" date="2021-03" db="EMBL/GenBank/DDBJ databases">
        <title>Sequencing the genomes of 1000 actinobacteria strains.</title>
        <authorList>
            <person name="Klenk H.-P."/>
        </authorList>
    </citation>
    <scope>NUCLEOTIDE SEQUENCE [LARGE SCALE GENOMIC DNA]</scope>
    <source>
        <strain evidence="6 7">DSM 46670</strain>
    </source>
</reference>